<proteinExistence type="predicted"/>
<name>A0ABS5RI67_9MYCO</name>
<reference evidence="4 5" key="1">
    <citation type="submission" date="2021-05" db="EMBL/GenBank/DDBJ databases">
        <title>Mycobacterium acidophilum sp. nov., an extremely acid-tolerant member of the genus Mycobacterium.</title>
        <authorList>
            <person name="Xia J."/>
        </authorList>
    </citation>
    <scope>NUCLEOTIDE SEQUENCE [LARGE SCALE GENOMIC DNA]</scope>
    <source>
        <strain evidence="4 5">M1</strain>
    </source>
</reference>
<keyword evidence="3" id="KW-0472">Membrane</keyword>
<dbReference type="EMBL" id="JAHCLR010000013">
    <property type="protein sequence ID" value="MBS9533712.1"/>
    <property type="molecule type" value="Genomic_DNA"/>
</dbReference>
<feature type="coiled-coil region" evidence="1">
    <location>
        <begin position="600"/>
        <end position="627"/>
    </location>
</feature>
<keyword evidence="3" id="KW-1133">Transmembrane helix</keyword>
<protein>
    <submittedName>
        <fullName evidence="4">Uncharacterized protein</fullName>
    </submittedName>
</protein>
<keyword evidence="3" id="KW-0812">Transmembrane</keyword>
<dbReference type="Proteomes" id="UP001519535">
    <property type="component" value="Unassembled WGS sequence"/>
</dbReference>
<feature type="transmembrane region" description="Helical" evidence="3">
    <location>
        <begin position="564"/>
        <end position="588"/>
    </location>
</feature>
<organism evidence="4 5">
    <name type="scientific">Mycolicibacter acidiphilus</name>
    <dbReference type="NCBI Taxonomy" id="2835306"/>
    <lineage>
        <taxon>Bacteria</taxon>
        <taxon>Bacillati</taxon>
        <taxon>Actinomycetota</taxon>
        <taxon>Actinomycetes</taxon>
        <taxon>Mycobacteriales</taxon>
        <taxon>Mycobacteriaceae</taxon>
        <taxon>Mycolicibacter</taxon>
    </lineage>
</organism>
<gene>
    <name evidence="4" type="ORF">KIH27_08950</name>
</gene>
<sequence length="886" mass="92635">MTAAHSGPRALTVFVVPTGSTDEIVGVLVDYSAAGLLDGFVWVAAADVSGPATPATLVRDGVSEPVVLQQLLTGERYERIRVAVLVPAEAPIAERVPLAAEQAVEQVARSSSVGARVTLLRLLLTSGGSLPSNAAGAVVIEGWHNLLVAPEDSSGPGLGTVAWGQLDEPLDLAQRAAPVVAAVAGLWAGVNQTPFDSLEVLPGQTVRAVRGFYRSMETTDVERQLRTRLFDPSGRMPLPRGGQIPVVYVEDVPGAAQMMARALWTKHRDVLRGPRLGATETAPQSISIWAALTMFLRFMAGALRNAPSAWLSAVKGSVTSVLASTVQGTVFGGKESAFSVVTESSTSDWQGLGRNAEKLSAAIGADPGAGHLTQQDLSPLWTDFLNGALTLADGGRRANGLEPIQVGSGIGVVADAVDVVPSSTDSFTAIPTSLAAVIGVTAVEPVDVLAVGDLGERLQRAYSDPAAGVEARGAATELERWQQRASKSYAWQVASVLTDFLGRARNEVGQLGEQLRVASAELGIDERLRARQKAVGIILATLTWATLGVLIFFAVLGATGVFGWRYALTTGGVLLGLYILVSLGLFLFTQRDLFTVLNLRKSQEEQLNMLQANLRNALQDVSRLSTAYGQLQSWCRAVGPVLRAPFGPAPAGGTVAAQIVDGLPRCALVGVAAPGAEHAANAAHDLQRHLYGLGWLTQPWQNMVQSAAEQLREDPEMLYRMPGIGTGSGLDAWSSAVSSGQVQPTGAEALWARIEQMFAGNDAVGRALTESVLVPTLGRDVAAAQFGAGFLDHQRAQAVPFDTATFTDSAITGGRSAVAIDAPLIARAGLGYRAVVVQASDGVPPYDFTLFSAAPTELTGGFEAGPPAWDNSDDGPGAPPAGDLVF</sequence>
<dbReference type="RefSeq" id="WP_214092581.1">
    <property type="nucleotide sequence ID" value="NZ_JAHCLR010000013.1"/>
</dbReference>
<evidence type="ECO:0000256" key="3">
    <source>
        <dbReference type="SAM" id="Phobius"/>
    </source>
</evidence>
<keyword evidence="1" id="KW-0175">Coiled coil</keyword>
<evidence type="ECO:0000256" key="2">
    <source>
        <dbReference type="SAM" id="MobiDB-lite"/>
    </source>
</evidence>
<comment type="caution">
    <text evidence="4">The sequence shown here is derived from an EMBL/GenBank/DDBJ whole genome shotgun (WGS) entry which is preliminary data.</text>
</comment>
<evidence type="ECO:0000256" key="1">
    <source>
        <dbReference type="SAM" id="Coils"/>
    </source>
</evidence>
<evidence type="ECO:0000313" key="5">
    <source>
        <dbReference type="Proteomes" id="UP001519535"/>
    </source>
</evidence>
<feature type="region of interest" description="Disordered" evidence="2">
    <location>
        <begin position="861"/>
        <end position="886"/>
    </location>
</feature>
<keyword evidence="5" id="KW-1185">Reference proteome</keyword>
<feature type="transmembrane region" description="Helical" evidence="3">
    <location>
        <begin position="534"/>
        <end position="558"/>
    </location>
</feature>
<evidence type="ECO:0000313" key="4">
    <source>
        <dbReference type="EMBL" id="MBS9533712.1"/>
    </source>
</evidence>
<accession>A0ABS5RI67</accession>